<dbReference type="InterPro" id="IPR011249">
    <property type="entry name" value="Metalloenz_LuxS/M16"/>
</dbReference>
<organism evidence="2 3">
    <name type="scientific">Albibacterium profundi</name>
    <dbReference type="NCBI Taxonomy" id="3134906"/>
    <lineage>
        <taxon>Bacteria</taxon>
        <taxon>Pseudomonadati</taxon>
        <taxon>Bacteroidota</taxon>
        <taxon>Sphingobacteriia</taxon>
        <taxon>Sphingobacteriales</taxon>
        <taxon>Sphingobacteriaceae</taxon>
        <taxon>Albibacterium</taxon>
    </lineage>
</organism>
<evidence type="ECO:0000313" key="3">
    <source>
        <dbReference type="Proteomes" id="UP001580928"/>
    </source>
</evidence>
<reference evidence="2 3" key="1">
    <citation type="submission" date="2024-04" db="EMBL/GenBank/DDBJ databases">
        <title>Albibacterium profundi sp. nov., isolated from sediment of the Challenger Deep of Mariana Trench.</title>
        <authorList>
            <person name="Wang Y."/>
        </authorList>
    </citation>
    <scope>NUCLEOTIDE SEQUENCE [LARGE SCALE GENOMIC DNA]</scope>
    <source>
        <strain evidence="2 3">RHL897</strain>
    </source>
</reference>
<dbReference type="InterPro" id="IPR007863">
    <property type="entry name" value="Peptidase_M16_C"/>
</dbReference>
<gene>
    <name evidence="2" type="ORF">WKR92_13695</name>
</gene>
<sequence length="425" mass="48028">MLNRIDPPVFHPIERVNILSPESMELSNGAKLFVFSAGDQDLIRVQWVFNNRGFQIDKPLAHAALSANLMEGTTKHSSAIIAESIDYYGAFLYPEFSYDHTALSLITLGKHLNKVLPIVVDILNDANFPQEELDTYCRNSKQSLKIALKKNDSVARREFNNALFGDTLYGFKAGEEDYNNLQRTDVIELFRQQINPSNCSIFLSGKVDNAMTDYVFRTLEKDWKKGDKLEPESRIKNLNGITKEVVVQKDKALQTAVRLGNISIGRSHPDFPSLQVVNALFGGFFGSRLMANIREDKGYTYGIGSHLVSLSDAAYLTVATEVGAEFTSQTLTEVEYEIDRLKNEPVSNEELALVKNYLLGSLLGSLQDVFSHVDKFRQVYYSGLSLDYYDYYTQQVNQMIPEDVQRLANKYLDFSQMTKVLVGKI</sequence>
<dbReference type="RefSeq" id="WP_375558412.1">
    <property type="nucleotide sequence ID" value="NZ_JBBVGT010000003.1"/>
</dbReference>
<keyword evidence="3" id="KW-1185">Reference proteome</keyword>
<comment type="caution">
    <text evidence="2">The sequence shown here is derived from an EMBL/GenBank/DDBJ whole genome shotgun (WGS) entry which is preliminary data.</text>
</comment>
<evidence type="ECO:0000259" key="1">
    <source>
        <dbReference type="Pfam" id="PF05193"/>
    </source>
</evidence>
<proteinExistence type="predicted"/>
<dbReference type="SUPFAM" id="SSF63411">
    <property type="entry name" value="LuxS/MPP-like metallohydrolase"/>
    <property type="match status" value="2"/>
</dbReference>
<dbReference type="PANTHER" id="PTHR11851">
    <property type="entry name" value="METALLOPROTEASE"/>
    <property type="match status" value="1"/>
</dbReference>
<dbReference type="PANTHER" id="PTHR11851:SF224">
    <property type="entry name" value="PROCESSING PROTEASE"/>
    <property type="match status" value="1"/>
</dbReference>
<dbReference type="Proteomes" id="UP001580928">
    <property type="component" value="Unassembled WGS sequence"/>
</dbReference>
<accession>A0ABV5CKH2</accession>
<dbReference type="EMBL" id="JBBVGT010000003">
    <property type="protein sequence ID" value="MFB5946882.1"/>
    <property type="molecule type" value="Genomic_DNA"/>
</dbReference>
<feature type="domain" description="Peptidase M16 C-terminal" evidence="1">
    <location>
        <begin position="180"/>
        <end position="357"/>
    </location>
</feature>
<dbReference type="Gene3D" id="3.30.830.10">
    <property type="entry name" value="Metalloenzyme, LuxS/M16 peptidase-like"/>
    <property type="match status" value="2"/>
</dbReference>
<evidence type="ECO:0000313" key="2">
    <source>
        <dbReference type="EMBL" id="MFB5946882.1"/>
    </source>
</evidence>
<protein>
    <submittedName>
        <fullName evidence="2">Pitrilysin family protein</fullName>
    </submittedName>
</protein>
<name>A0ABV5CKH2_9SPHI</name>
<dbReference type="Pfam" id="PF05193">
    <property type="entry name" value="Peptidase_M16_C"/>
    <property type="match status" value="1"/>
</dbReference>
<dbReference type="InterPro" id="IPR050361">
    <property type="entry name" value="MPP/UQCRC_Complex"/>
</dbReference>